<comment type="caution">
    <text evidence="3">The sequence shown here is derived from an EMBL/GenBank/DDBJ whole genome shotgun (WGS) entry which is preliminary data.</text>
</comment>
<proteinExistence type="predicted"/>
<keyword evidence="1" id="KW-0238">DNA-binding</keyword>
<dbReference type="SMART" id="SM00530">
    <property type="entry name" value="HTH_XRE"/>
    <property type="match status" value="1"/>
</dbReference>
<accession>A0ABP9G712</accession>
<dbReference type="PANTHER" id="PTHR46797:SF1">
    <property type="entry name" value="METHYLPHOSPHONATE SYNTHASE"/>
    <property type="match status" value="1"/>
</dbReference>
<dbReference type="InterPro" id="IPR010982">
    <property type="entry name" value="Lambda_DNA-bd_dom_sf"/>
</dbReference>
<feature type="domain" description="HTH cro/C1-type" evidence="2">
    <location>
        <begin position="11"/>
        <end position="65"/>
    </location>
</feature>
<dbReference type="Proteomes" id="UP001499993">
    <property type="component" value="Unassembled WGS sequence"/>
</dbReference>
<evidence type="ECO:0000313" key="3">
    <source>
        <dbReference type="EMBL" id="GAA4929121.1"/>
    </source>
</evidence>
<dbReference type="InterPro" id="IPR001387">
    <property type="entry name" value="Cro/C1-type_HTH"/>
</dbReference>
<dbReference type="PROSITE" id="PS50943">
    <property type="entry name" value="HTH_CROC1"/>
    <property type="match status" value="1"/>
</dbReference>
<evidence type="ECO:0000259" key="2">
    <source>
        <dbReference type="PROSITE" id="PS50943"/>
    </source>
</evidence>
<gene>
    <name evidence="3" type="ORF">GCM10023224_05710</name>
</gene>
<dbReference type="EMBL" id="BAABIK010000002">
    <property type="protein sequence ID" value="GAA4929121.1"/>
    <property type="molecule type" value="Genomic_DNA"/>
</dbReference>
<evidence type="ECO:0000256" key="1">
    <source>
        <dbReference type="ARBA" id="ARBA00023125"/>
    </source>
</evidence>
<dbReference type="RefSeq" id="WP_345555348.1">
    <property type="nucleotide sequence ID" value="NZ_BAABIK010000002.1"/>
</dbReference>
<dbReference type="Pfam" id="PF13560">
    <property type="entry name" value="HTH_31"/>
    <property type="match status" value="1"/>
</dbReference>
<keyword evidence="4" id="KW-1185">Reference proteome</keyword>
<dbReference type="Gene3D" id="1.10.260.40">
    <property type="entry name" value="lambda repressor-like DNA-binding domains"/>
    <property type="match status" value="1"/>
</dbReference>
<dbReference type="InterPro" id="IPR050807">
    <property type="entry name" value="TransReg_Diox_bact_type"/>
</dbReference>
<evidence type="ECO:0000313" key="4">
    <source>
        <dbReference type="Proteomes" id="UP001499993"/>
    </source>
</evidence>
<dbReference type="PANTHER" id="PTHR46797">
    <property type="entry name" value="HTH-TYPE TRANSCRIPTIONAL REGULATOR"/>
    <property type="match status" value="1"/>
</dbReference>
<name>A0ABP9G712_9ACTN</name>
<protein>
    <recommendedName>
        <fullName evidence="2">HTH cro/C1-type domain-containing protein</fullName>
    </recommendedName>
</protein>
<sequence length="79" mass="8725">MSSMNHSPERVQRARERAGMTQMALAEQVGCGKSLISEIESGTRNCTPARLEKIAQVLGVRTATLASEHYRPRRSEEPA</sequence>
<dbReference type="SUPFAM" id="SSF47413">
    <property type="entry name" value="lambda repressor-like DNA-binding domains"/>
    <property type="match status" value="1"/>
</dbReference>
<reference evidence="4" key="1">
    <citation type="journal article" date="2019" name="Int. J. Syst. Evol. Microbiol.">
        <title>The Global Catalogue of Microorganisms (GCM) 10K type strain sequencing project: providing services to taxonomists for standard genome sequencing and annotation.</title>
        <authorList>
            <consortium name="The Broad Institute Genomics Platform"/>
            <consortium name="The Broad Institute Genome Sequencing Center for Infectious Disease"/>
            <person name="Wu L."/>
            <person name="Ma J."/>
        </authorList>
    </citation>
    <scope>NUCLEOTIDE SEQUENCE [LARGE SCALE GENOMIC DNA]</scope>
    <source>
        <strain evidence="4">JCM 18123</strain>
    </source>
</reference>
<organism evidence="3 4">
    <name type="scientific">Streptomonospora halophila</name>
    <dbReference type="NCBI Taxonomy" id="427369"/>
    <lineage>
        <taxon>Bacteria</taxon>
        <taxon>Bacillati</taxon>
        <taxon>Actinomycetota</taxon>
        <taxon>Actinomycetes</taxon>
        <taxon>Streptosporangiales</taxon>
        <taxon>Nocardiopsidaceae</taxon>
        <taxon>Streptomonospora</taxon>
    </lineage>
</organism>
<dbReference type="CDD" id="cd00093">
    <property type="entry name" value="HTH_XRE"/>
    <property type="match status" value="1"/>
</dbReference>